<dbReference type="GO" id="GO:0052654">
    <property type="term" value="F:L-leucine-2-oxoglutarate transaminase activity"/>
    <property type="evidence" value="ECO:0007669"/>
    <property type="project" value="RHEA"/>
</dbReference>
<keyword evidence="11 17" id="KW-0100">Branched-chain amino acid biosynthesis</keyword>
<evidence type="ECO:0000256" key="12">
    <source>
        <dbReference type="ARBA" id="ARBA00048212"/>
    </source>
</evidence>
<dbReference type="PROSITE" id="PS00770">
    <property type="entry name" value="AA_TRANSFER_CLASS_4"/>
    <property type="match status" value="1"/>
</dbReference>
<dbReference type="AlphaFoldDB" id="A0A2A4YYM9"/>
<dbReference type="Gene3D" id="3.20.10.10">
    <property type="entry name" value="D-amino Acid Aminotransferase, subunit A, domain 2"/>
    <property type="match status" value="1"/>
</dbReference>
<keyword evidence="8 17" id="KW-0028">Amino-acid biosynthesis</keyword>
<proteinExistence type="inferred from homology"/>
<evidence type="ECO:0000256" key="15">
    <source>
        <dbReference type="RuleBase" id="RU004106"/>
    </source>
</evidence>
<dbReference type="PANTHER" id="PTHR42743:SF11">
    <property type="entry name" value="AMINODEOXYCHORISMATE LYASE"/>
    <property type="match status" value="1"/>
</dbReference>
<name>A0A2A4YYM9_9PROT</name>
<comment type="catalytic activity">
    <reaction evidence="13 17">
        <text>L-isoleucine + 2-oxoglutarate = (S)-3-methyl-2-oxopentanoate + L-glutamate</text>
        <dbReference type="Rhea" id="RHEA:24801"/>
        <dbReference type="ChEBI" id="CHEBI:16810"/>
        <dbReference type="ChEBI" id="CHEBI:29985"/>
        <dbReference type="ChEBI" id="CHEBI:35146"/>
        <dbReference type="ChEBI" id="CHEBI:58045"/>
        <dbReference type="EC" id="2.6.1.42"/>
    </reaction>
</comment>
<protein>
    <recommendedName>
        <fullName evidence="17">Branched-chain-amino-acid aminotransferase</fullName>
        <shortName evidence="17">BCAT</shortName>
        <ecNumber evidence="17">2.6.1.42</ecNumber>
    </recommendedName>
</protein>
<keyword evidence="9 17" id="KW-0808">Transferase</keyword>
<evidence type="ECO:0000256" key="5">
    <source>
        <dbReference type="ARBA" id="ARBA00005072"/>
    </source>
</evidence>
<dbReference type="GO" id="GO:0052655">
    <property type="term" value="F:L-valine-2-oxoglutarate transaminase activity"/>
    <property type="evidence" value="ECO:0007669"/>
    <property type="project" value="RHEA"/>
</dbReference>
<dbReference type="UniPathway" id="UPA00048">
    <property type="reaction ID" value="UER00073"/>
</dbReference>
<dbReference type="PANTHER" id="PTHR42743">
    <property type="entry name" value="AMINO-ACID AMINOTRANSFERASE"/>
    <property type="match status" value="1"/>
</dbReference>
<dbReference type="NCBIfam" id="NF005146">
    <property type="entry name" value="PRK06606.1"/>
    <property type="match status" value="1"/>
</dbReference>
<evidence type="ECO:0000256" key="14">
    <source>
        <dbReference type="ARBA" id="ARBA00049229"/>
    </source>
</evidence>
<comment type="caution">
    <text evidence="18">The sequence shown here is derived from an EMBL/GenBank/DDBJ whole genome shotgun (WGS) entry which is preliminary data.</text>
</comment>
<dbReference type="UniPathway" id="UPA00047">
    <property type="reaction ID" value="UER00058"/>
</dbReference>
<reference evidence="18" key="2">
    <citation type="journal article" date="2018" name="ISME J.">
        <title>A dynamic microbial community with high functional redundancy inhabits the cold, oxic subseafloor aquifer.</title>
        <authorList>
            <person name="Tully B.J."/>
            <person name="Wheat C.G."/>
            <person name="Glazer B.T."/>
            <person name="Huber J.A."/>
        </authorList>
    </citation>
    <scope>NUCLEOTIDE SEQUENCE</scope>
    <source>
        <strain evidence="18">NORP83</strain>
    </source>
</reference>
<reference key="1">
    <citation type="submission" date="2017-08" db="EMBL/GenBank/DDBJ databases">
        <title>A dynamic microbial community with high functional redundancy inhabits the cold, oxic subseafloor aquifer.</title>
        <authorList>
            <person name="Tully B.J."/>
            <person name="Wheat C.G."/>
            <person name="Glazer B.T."/>
            <person name="Huber J.A."/>
        </authorList>
    </citation>
    <scope>NUCLEOTIDE SEQUENCE [LARGE SCALE GENOMIC DNA]</scope>
</reference>
<evidence type="ECO:0000256" key="8">
    <source>
        <dbReference type="ARBA" id="ARBA00022605"/>
    </source>
</evidence>
<dbReference type="InterPro" id="IPR043132">
    <property type="entry name" value="BCAT-like_C"/>
</dbReference>
<comment type="similarity">
    <text evidence="6 15">Belongs to the class-IV pyridoxal-phosphate-dependent aminotransferase family.</text>
</comment>
<gene>
    <name evidence="17" type="primary">ilvE</name>
    <name evidence="18" type="ORF">COB13_11235</name>
</gene>
<accession>A0A2A4YYM9</accession>
<evidence type="ECO:0000313" key="18">
    <source>
        <dbReference type="EMBL" id="PCI99811.1"/>
    </source>
</evidence>
<evidence type="ECO:0000256" key="3">
    <source>
        <dbReference type="ARBA" id="ARBA00004824"/>
    </source>
</evidence>
<keyword evidence="7 17" id="KW-0032">Aminotransferase</keyword>
<dbReference type="UniPathway" id="UPA00049">
    <property type="reaction ID" value="UER00062"/>
</dbReference>
<keyword evidence="10 16" id="KW-0663">Pyridoxal phosphate</keyword>
<dbReference type="GO" id="GO:0009099">
    <property type="term" value="P:L-valine biosynthetic process"/>
    <property type="evidence" value="ECO:0007669"/>
    <property type="project" value="UniProtKB-UniPathway"/>
</dbReference>
<evidence type="ECO:0000256" key="4">
    <source>
        <dbReference type="ARBA" id="ARBA00004931"/>
    </source>
</evidence>
<comment type="pathway">
    <text evidence="3 17">Amino-acid biosynthesis; L-isoleucine biosynthesis; L-isoleucine from 2-oxobutanoate: step 4/4.</text>
</comment>
<comment type="cofactor">
    <cofactor evidence="1 16">
        <name>pyridoxal 5'-phosphate</name>
        <dbReference type="ChEBI" id="CHEBI:597326"/>
    </cofactor>
</comment>
<organism evidence="18">
    <name type="scientific">OCS116 cluster bacterium</name>
    <dbReference type="NCBI Taxonomy" id="2030921"/>
    <lineage>
        <taxon>Bacteria</taxon>
        <taxon>Pseudomonadati</taxon>
        <taxon>Pseudomonadota</taxon>
        <taxon>Alphaproteobacteria</taxon>
        <taxon>OCS116 cluster</taxon>
    </lineage>
</organism>
<dbReference type="InterPro" id="IPR050571">
    <property type="entry name" value="Class-IV_PLP-Dep_Aminotrnsfr"/>
</dbReference>
<dbReference type="InterPro" id="IPR001544">
    <property type="entry name" value="Aminotrans_IV"/>
</dbReference>
<evidence type="ECO:0000256" key="13">
    <source>
        <dbReference type="ARBA" id="ARBA00048798"/>
    </source>
</evidence>
<evidence type="ECO:0000256" key="17">
    <source>
        <dbReference type="RuleBase" id="RU364094"/>
    </source>
</evidence>
<dbReference type="InterPro" id="IPR005785">
    <property type="entry name" value="B_amino_transI"/>
</dbReference>
<comment type="pathway">
    <text evidence="5 17">Amino-acid biosynthesis; L-leucine biosynthesis; L-leucine from 3-methyl-2-oxobutanoate: step 4/4.</text>
</comment>
<evidence type="ECO:0000256" key="1">
    <source>
        <dbReference type="ARBA" id="ARBA00001933"/>
    </source>
</evidence>
<dbReference type="NCBIfam" id="TIGR01122">
    <property type="entry name" value="ilvE_I"/>
    <property type="match status" value="1"/>
</dbReference>
<dbReference type="SUPFAM" id="SSF56752">
    <property type="entry name" value="D-aminoacid aminotransferase-like PLP-dependent enzymes"/>
    <property type="match status" value="1"/>
</dbReference>
<sequence length="289" mass="32581">MENTSYDNLPGYIWMNGEFVKWADAKVHVINHAMHYASSVFEGNRAYNGKVFKLEEHTQRLFKSAEILDMKIPYTEAEINQACKDILKKQNMQSAYMRPIVWRGSEQMGISAQDTKINVAIAVWDWPSYFSIEDTMKGIRLTAAKYQRPAPDTAPFRAKAAGLYMICTLSKHDAEAKGYNDALMLDYKGNVAESTGSNIFFVKDGELHTPDPYCFLNGITRQTVIQLAEQAGIKVNVRTITPAELGDFDECFLCGTAMEIMPVKQIDAHNYKPAAITQQLIEAYVKLHG</sequence>
<dbReference type="InterPro" id="IPR018300">
    <property type="entry name" value="Aminotrans_IV_CS"/>
</dbReference>
<evidence type="ECO:0000256" key="6">
    <source>
        <dbReference type="ARBA" id="ARBA00009320"/>
    </source>
</evidence>
<dbReference type="Gene3D" id="3.30.470.10">
    <property type="match status" value="1"/>
</dbReference>
<dbReference type="FunFam" id="3.20.10.10:FF:000002">
    <property type="entry name" value="D-alanine aminotransferase"/>
    <property type="match status" value="1"/>
</dbReference>
<evidence type="ECO:0000256" key="16">
    <source>
        <dbReference type="RuleBase" id="RU004516"/>
    </source>
</evidence>
<dbReference type="CDD" id="cd00449">
    <property type="entry name" value="PLPDE_IV"/>
    <property type="match status" value="1"/>
</dbReference>
<dbReference type="InterPro" id="IPR043131">
    <property type="entry name" value="BCAT-like_N"/>
</dbReference>
<evidence type="ECO:0000256" key="2">
    <source>
        <dbReference type="ARBA" id="ARBA00003109"/>
    </source>
</evidence>
<dbReference type="GO" id="GO:0052656">
    <property type="term" value="F:L-isoleucine-2-oxoglutarate transaminase activity"/>
    <property type="evidence" value="ECO:0007669"/>
    <property type="project" value="RHEA"/>
</dbReference>
<dbReference type="InterPro" id="IPR036038">
    <property type="entry name" value="Aminotransferase-like"/>
</dbReference>
<dbReference type="NCBIfam" id="NF005726">
    <property type="entry name" value="PRK07544.1"/>
    <property type="match status" value="1"/>
</dbReference>
<evidence type="ECO:0000256" key="10">
    <source>
        <dbReference type="ARBA" id="ARBA00022898"/>
    </source>
</evidence>
<comment type="catalytic activity">
    <reaction evidence="12 17">
        <text>L-valine + 2-oxoglutarate = 3-methyl-2-oxobutanoate + L-glutamate</text>
        <dbReference type="Rhea" id="RHEA:24813"/>
        <dbReference type="ChEBI" id="CHEBI:11851"/>
        <dbReference type="ChEBI" id="CHEBI:16810"/>
        <dbReference type="ChEBI" id="CHEBI:29985"/>
        <dbReference type="ChEBI" id="CHEBI:57762"/>
        <dbReference type="EC" id="2.6.1.42"/>
    </reaction>
</comment>
<dbReference type="GO" id="GO:0009097">
    <property type="term" value="P:isoleucine biosynthetic process"/>
    <property type="evidence" value="ECO:0007669"/>
    <property type="project" value="UniProtKB-UniPathway"/>
</dbReference>
<evidence type="ECO:0000256" key="9">
    <source>
        <dbReference type="ARBA" id="ARBA00022679"/>
    </source>
</evidence>
<comment type="pathway">
    <text evidence="4 17">Amino-acid biosynthesis; L-valine biosynthesis; L-valine from pyruvate: step 4/4.</text>
</comment>
<evidence type="ECO:0000256" key="11">
    <source>
        <dbReference type="ARBA" id="ARBA00023304"/>
    </source>
</evidence>
<dbReference type="EC" id="2.6.1.42" evidence="17"/>
<dbReference type="EMBL" id="NVUS01000014">
    <property type="protein sequence ID" value="PCI99811.1"/>
    <property type="molecule type" value="Genomic_DNA"/>
</dbReference>
<comment type="catalytic activity">
    <reaction evidence="14 17">
        <text>L-leucine + 2-oxoglutarate = 4-methyl-2-oxopentanoate + L-glutamate</text>
        <dbReference type="Rhea" id="RHEA:18321"/>
        <dbReference type="ChEBI" id="CHEBI:16810"/>
        <dbReference type="ChEBI" id="CHEBI:17865"/>
        <dbReference type="ChEBI" id="CHEBI:29985"/>
        <dbReference type="ChEBI" id="CHEBI:57427"/>
        <dbReference type="EC" id="2.6.1.42"/>
    </reaction>
</comment>
<comment type="function">
    <text evidence="2 17">Acts on leucine, isoleucine and valine.</text>
</comment>
<dbReference type="GO" id="GO:0009098">
    <property type="term" value="P:L-leucine biosynthetic process"/>
    <property type="evidence" value="ECO:0007669"/>
    <property type="project" value="UniProtKB-UniPathway"/>
</dbReference>
<evidence type="ECO:0000256" key="7">
    <source>
        <dbReference type="ARBA" id="ARBA00022576"/>
    </source>
</evidence>
<dbReference type="Pfam" id="PF01063">
    <property type="entry name" value="Aminotran_4"/>
    <property type="match status" value="1"/>
</dbReference>